<dbReference type="Proteomes" id="UP001205105">
    <property type="component" value="Unassembled WGS sequence"/>
</dbReference>
<gene>
    <name evidence="2" type="ORF">COHA_010038</name>
</gene>
<dbReference type="AlphaFoldDB" id="A0AAD5DKL1"/>
<comment type="caution">
    <text evidence="2">The sequence shown here is derived from an EMBL/GenBank/DDBJ whole genome shotgun (WGS) entry which is preliminary data.</text>
</comment>
<keyword evidence="3" id="KW-1185">Reference proteome</keyword>
<sequence>MYLGRAVGQARSVVLAGLEQLPPEHLRDSLSALRIPRKGAREPRALAQCLLDGAPHALLATPEAVERYGLVLPSADAEAAALQQLMVAAAADDSGSTRTQPGVAAEESFAVDCPMDDGELWLIAAQTVFTVASRVQAVRRRPLAPTEGRSAHAASEGVDEAQSEAQTAELADCLADYALSMLQHAAALTGCQLSQLPDQALVDLKVQALHLLRRRMLSGQTLVVPSQQGHSYLSLQATQYDLEQLAAAIRALQLPPAPGVLRCAACGAAEHLPICKLRRCAACRQARLKFDLAALWMQSE</sequence>
<evidence type="ECO:0000313" key="3">
    <source>
        <dbReference type="Proteomes" id="UP001205105"/>
    </source>
</evidence>
<proteinExistence type="predicted"/>
<evidence type="ECO:0000313" key="2">
    <source>
        <dbReference type="EMBL" id="KAI7836069.1"/>
    </source>
</evidence>
<reference evidence="2" key="1">
    <citation type="submission" date="2020-11" db="EMBL/GenBank/DDBJ databases">
        <title>Chlorella ohadii genome sequencing and assembly.</title>
        <authorList>
            <person name="Murik O."/>
            <person name="Treves H."/>
            <person name="Kedem I."/>
            <person name="Shotland Y."/>
            <person name="Kaplan A."/>
        </authorList>
    </citation>
    <scope>NUCLEOTIDE SEQUENCE</scope>
    <source>
        <strain evidence="2">1</strain>
    </source>
</reference>
<protein>
    <submittedName>
        <fullName evidence="2">Uncharacterized protein</fullName>
    </submittedName>
</protein>
<feature type="region of interest" description="Disordered" evidence="1">
    <location>
        <begin position="142"/>
        <end position="162"/>
    </location>
</feature>
<dbReference type="EMBL" id="JADXDR010000206">
    <property type="protein sequence ID" value="KAI7836069.1"/>
    <property type="molecule type" value="Genomic_DNA"/>
</dbReference>
<organism evidence="2 3">
    <name type="scientific">Chlorella ohadii</name>
    <dbReference type="NCBI Taxonomy" id="2649997"/>
    <lineage>
        <taxon>Eukaryota</taxon>
        <taxon>Viridiplantae</taxon>
        <taxon>Chlorophyta</taxon>
        <taxon>core chlorophytes</taxon>
        <taxon>Trebouxiophyceae</taxon>
        <taxon>Chlorellales</taxon>
        <taxon>Chlorellaceae</taxon>
        <taxon>Chlorella clade</taxon>
        <taxon>Chlorella</taxon>
    </lineage>
</organism>
<accession>A0AAD5DKL1</accession>
<name>A0AAD5DKL1_9CHLO</name>
<evidence type="ECO:0000256" key="1">
    <source>
        <dbReference type="SAM" id="MobiDB-lite"/>
    </source>
</evidence>